<evidence type="ECO:0000256" key="8">
    <source>
        <dbReference type="ARBA" id="ARBA00022679"/>
    </source>
</evidence>
<dbReference type="GO" id="GO:0070475">
    <property type="term" value="P:rRNA base methylation"/>
    <property type="evidence" value="ECO:0007669"/>
    <property type="project" value="TreeGrafter"/>
</dbReference>
<sequence>MQRYFLAESLEDYRSAEIVLEGEQFHHMIRVMRMEEDDEVILVLPDQTAFKAAITAVSKDEVHLKWTADEDQSKELPVDVTIASGLPKGDKLEWIVQKGTELGAHAFLPFKSDFTIVKWDAKKAAKKQERLSKIAQEAAEQAHRTKVPEVHSIATFKELLQQSGTHDYCIVAYEENAKNGEMQNFRSVLNQLQPGQSVLIVFGPEGGLSPKEIQLLEEQRFVVCSLGPRILRTETAPLYALSVISYITELN</sequence>
<dbReference type="GO" id="GO:0005737">
    <property type="term" value="C:cytoplasm"/>
    <property type="evidence" value="ECO:0007669"/>
    <property type="project" value="UniProtKB-SubCell"/>
</dbReference>
<evidence type="ECO:0000256" key="1">
    <source>
        <dbReference type="ARBA" id="ARBA00004496"/>
    </source>
</evidence>
<evidence type="ECO:0000256" key="3">
    <source>
        <dbReference type="ARBA" id="ARBA00012328"/>
    </source>
</evidence>
<reference evidence="15 16" key="1">
    <citation type="submission" date="2016-10" db="EMBL/GenBank/DDBJ databases">
        <authorList>
            <person name="de Groot N.N."/>
        </authorList>
    </citation>
    <scope>NUCLEOTIDE SEQUENCE [LARGE SCALE GENOMIC DNA]</scope>
    <source>
        <strain evidence="15 16">DSM 20581</strain>
    </source>
</reference>
<dbReference type="PANTHER" id="PTHR30027:SF3">
    <property type="entry name" value="16S RRNA (URACIL(1498)-N(3))-METHYLTRANSFERASE"/>
    <property type="match status" value="1"/>
</dbReference>
<evidence type="ECO:0000259" key="14">
    <source>
        <dbReference type="Pfam" id="PF20260"/>
    </source>
</evidence>
<dbReference type="NCBIfam" id="TIGR00046">
    <property type="entry name" value="RsmE family RNA methyltransferase"/>
    <property type="match status" value="1"/>
</dbReference>
<keyword evidence="7 12" id="KW-0489">Methyltransferase</keyword>
<dbReference type="SUPFAM" id="SSF75217">
    <property type="entry name" value="alpha/beta knot"/>
    <property type="match status" value="1"/>
</dbReference>
<keyword evidence="9 12" id="KW-0949">S-adenosyl-L-methionine</keyword>
<dbReference type="InterPro" id="IPR029028">
    <property type="entry name" value="Alpha/beta_knot_MTases"/>
</dbReference>
<name>A0A1I5WIV7_9LACT</name>
<dbReference type="EMBL" id="FOXW01000003">
    <property type="protein sequence ID" value="SFQ19498.1"/>
    <property type="molecule type" value="Genomic_DNA"/>
</dbReference>
<keyword evidence="8 12" id="KW-0808">Transferase</keyword>
<keyword evidence="6 12" id="KW-0698">rRNA processing</keyword>
<dbReference type="NCBIfam" id="NF008692">
    <property type="entry name" value="PRK11713.1-5"/>
    <property type="match status" value="1"/>
</dbReference>
<dbReference type="Gene3D" id="3.40.1280.10">
    <property type="match status" value="1"/>
</dbReference>
<feature type="domain" description="Ribosomal RNA small subunit methyltransferase E PUA-like" evidence="14">
    <location>
        <begin position="20"/>
        <end position="65"/>
    </location>
</feature>
<evidence type="ECO:0000313" key="16">
    <source>
        <dbReference type="Proteomes" id="UP000199136"/>
    </source>
</evidence>
<evidence type="ECO:0000256" key="6">
    <source>
        <dbReference type="ARBA" id="ARBA00022552"/>
    </source>
</evidence>
<protein>
    <recommendedName>
        <fullName evidence="4 12">Ribosomal RNA small subunit methyltransferase E</fullName>
        <ecNumber evidence="3 12">2.1.1.193</ecNumber>
    </recommendedName>
</protein>
<dbReference type="FunFam" id="3.40.1280.10:FF:000024">
    <property type="entry name" value="Ribosomal RNA small subunit methyltransferase E"/>
    <property type="match status" value="1"/>
</dbReference>
<dbReference type="InterPro" id="IPR029026">
    <property type="entry name" value="tRNA_m1G_MTases_N"/>
</dbReference>
<dbReference type="InterPro" id="IPR046887">
    <property type="entry name" value="RsmE_PUA-like"/>
</dbReference>
<dbReference type="Pfam" id="PF04452">
    <property type="entry name" value="Methyltrans_RNA"/>
    <property type="match status" value="1"/>
</dbReference>
<proteinExistence type="inferred from homology"/>
<evidence type="ECO:0000256" key="11">
    <source>
        <dbReference type="ARBA" id="ARBA00047944"/>
    </source>
</evidence>
<keyword evidence="16" id="KW-1185">Reference proteome</keyword>
<comment type="similarity">
    <text evidence="2 12">Belongs to the RNA methyltransferase RsmE family.</text>
</comment>
<dbReference type="GO" id="GO:0070042">
    <property type="term" value="F:rRNA (uridine-N3-)-methyltransferase activity"/>
    <property type="evidence" value="ECO:0007669"/>
    <property type="project" value="TreeGrafter"/>
</dbReference>
<evidence type="ECO:0000256" key="12">
    <source>
        <dbReference type="PIRNR" id="PIRNR015601"/>
    </source>
</evidence>
<evidence type="ECO:0000256" key="4">
    <source>
        <dbReference type="ARBA" id="ARBA00013673"/>
    </source>
</evidence>
<dbReference type="Proteomes" id="UP000199136">
    <property type="component" value="Unassembled WGS sequence"/>
</dbReference>
<comment type="function">
    <text evidence="10 12">Specifically methylates the N3 position of the uracil ring of uridine 1498 (m3U1498) in 16S rRNA. Acts on the fully assembled 30S ribosomal subunit.</text>
</comment>
<evidence type="ECO:0000256" key="2">
    <source>
        <dbReference type="ARBA" id="ARBA00005528"/>
    </source>
</evidence>
<evidence type="ECO:0000313" key="15">
    <source>
        <dbReference type="EMBL" id="SFQ19498.1"/>
    </source>
</evidence>
<dbReference type="SUPFAM" id="SSF88697">
    <property type="entry name" value="PUA domain-like"/>
    <property type="match status" value="1"/>
</dbReference>
<comment type="subcellular location">
    <subcellularLocation>
        <location evidence="1 12">Cytoplasm</location>
    </subcellularLocation>
</comment>
<dbReference type="OrthoDB" id="9815641at2"/>
<evidence type="ECO:0000256" key="10">
    <source>
        <dbReference type="ARBA" id="ARBA00025699"/>
    </source>
</evidence>
<dbReference type="CDD" id="cd18084">
    <property type="entry name" value="RsmE-like"/>
    <property type="match status" value="1"/>
</dbReference>
<dbReference type="STRING" id="82801.SAMN04488506_0899"/>
<feature type="domain" description="Ribosomal RNA small subunit methyltransferase E methyltransferase" evidence="13">
    <location>
        <begin position="74"/>
        <end position="245"/>
    </location>
</feature>
<evidence type="ECO:0000259" key="13">
    <source>
        <dbReference type="Pfam" id="PF04452"/>
    </source>
</evidence>
<dbReference type="EC" id="2.1.1.193" evidence="3 12"/>
<evidence type="ECO:0000256" key="9">
    <source>
        <dbReference type="ARBA" id="ARBA00022691"/>
    </source>
</evidence>
<organism evidence="15 16">
    <name type="scientific">Desemzia incerta</name>
    <dbReference type="NCBI Taxonomy" id="82801"/>
    <lineage>
        <taxon>Bacteria</taxon>
        <taxon>Bacillati</taxon>
        <taxon>Bacillota</taxon>
        <taxon>Bacilli</taxon>
        <taxon>Lactobacillales</taxon>
        <taxon>Carnobacteriaceae</taxon>
        <taxon>Desemzia</taxon>
    </lineage>
</organism>
<dbReference type="InterPro" id="IPR006700">
    <property type="entry name" value="RsmE"/>
</dbReference>
<dbReference type="Pfam" id="PF20260">
    <property type="entry name" value="PUA_4"/>
    <property type="match status" value="1"/>
</dbReference>
<dbReference type="PIRSF" id="PIRSF015601">
    <property type="entry name" value="MTase_slr0722"/>
    <property type="match status" value="1"/>
</dbReference>
<dbReference type="PANTHER" id="PTHR30027">
    <property type="entry name" value="RIBOSOMAL RNA SMALL SUBUNIT METHYLTRANSFERASE E"/>
    <property type="match status" value="1"/>
</dbReference>
<evidence type="ECO:0000256" key="7">
    <source>
        <dbReference type="ARBA" id="ARBA00022603"/>
    </source>
</evidence>
<dbReference type="RefSeq" id="WP_092479958.1">
    <property type="nucleotide sequence ID" value="NZ_FOXW01000003.1"/>
</dbReference>
<dbReference type="InterPro" id="IPR046886">
    <property type="entry name" value="RsmE_MTase_dom"/>
</dbReference>
<dbReference type="NCBIfam" id="NF008691">
    <property type="entry name" value="PRK11713.1-4"/>
    <property type="match status" value="1"/>
</dbReference>
<keyword evidence="5 12" id="KW-0963">Cytoplasm</keyword>
<dbReference type="AlphaFoldDB" id="A0A1I5WIV7"/>
<accession>A0A1I5WIV7</accession>
<dbReference type="InterPro" id="IPR015947">
    <property type="entry name" value="PUA-like_sf"/>
</dbReference>
<evidence type="ECO:0000256" key="5">
    <source>
        <dbReference type="ARBA" id="ARBA00022490"/>
    </source>
</evidence>
<comment type="catalytic activity">
    <reaction evidence="11 12">
        <text>uridine(1498) in 16S rRNA + S-adenosyl-L-methionine = N(3)-methyluridine(1498) in 16S rRNA + S-adenosyl-L-homocysteine + H(+)</text>
        <dbReference type="Rhea" id="RHEA:42920"/>
        <dbReference type="Rhea" id="RHEA-COMP:10283"/>
        <dbReference type="Rhea" id="RHEA-COMP:10284"/>
        <dbReference type="ChEBI" id="CHEBI:15378"/>
        <dbReference type="ChEBI" id="CHEBI:57856"/>
        <dbReference type="ChEBI" id="CHEBI:59789"/>
        <dbReference type="ChEBI" id="CHEBI:65315"/>
        <dbReference type="ChEBI" id="CHEBI:74502"/>
        <dbReference type="EC" id="2.1.1.193"/>
    </reaction>
</comment>
<gene>
    <name evidence="15" type="ORF">SAMN04488506_0899</name>
</gene>